<dbReference type="KEGG" id="mmil:sm9_1893"/>
<keyword evidence="7 8" id="KW-0472">Membrane</keyword>
<dbReference type="GeneID" id="26736847"/>
<accession>A0A0U3CIN8</accession>
<feature type="transmembrane region" description="Helical" evidence="8">
    <location>
        <begin position="60"/>
        <end position="78"/>
    </location>
</feature>
<keyword evidence="2" id="KW-1003">Cell membrane</keyword>
<dbReference type="GO" id="GO:0016763">
    <property type="term" value="F:pentosyltransferase activity"/>
    <property type="evidence" value="ECO:0007669"/>
    <property type="project" value="TreeGrafter"/>
</dbReference>
<feature type="transmembrane region" description="Helical" evidence="8">
    <location>
        <begin position="201"/>
        <end position="222"/>
    </location>
</feature>
<dbReference type="GO" id="GO:0005886">
    <property type="term" value="C:plasma membrane"/>
    <property type="evidence" value="ECO:0007669"/>
    <property type="project" value="UniProtKB-SubCell"/>
</dbReference>
<keyword evidence="3" id="KW-0328">Glycosyltransferase</keyword>
<evidence type="ECO:0000256" key="5">
    <source>
        <dbReference type="ARBA" id="ARBA00022692"/>
    </source>
</evidence>
<feature type="transmembrane region" description="Helical" evidence="8">
    <location>
        <begin position="286"/>
        <end position="303"/>
    </location>
</feature>
<dbReference type="PANTHER" id="PTHR33908:SF11">
    <property type="entry name" value="MEMBRANE PROTEIN"/>
    <property type="match status" value="1"/>
</dbReference>
<evidence type="ECO:0000256" key="7">
    <source>
        <dbReference type="ARBA" id="ARBA00023136"/>
    </source>
</evidence>
<dbReference type="RefSeq" id="WP_157064723.1">
    <property type="nucleotide sequence ID" value="NZ_CP011266.1"/>
</dbReference>
<evidence type="ECO:0000313" key="11">
    <source>
        <dbReference type="Proteomes" id="UP000067738"/>
    </source>
</evidence>
<evidence type="ECO:0000259" key="9">
    <source>
        <dbReference type="Pfam" id="PF13231"/>
    </source>
</evidence>
<comment type="subcellular location">
    <subcellularLocation>
        <location evidence="1">Cell membrane</location>
        <topology evidence="1">Multi-pass membrane protein</topology>
    </subcellularLocation>
</comment>
<evidence type="ECO:0000256" key="6">
    <source>
        <dbReference type="ARBA" id="ARBA00022989"/>
    </source>
</evidence>
<protein>
    <recommendedName>
        <fullName evidence="9">Glycosyltransferase RgtA/B/C/D-like domain-containing protein</fullName>
    </recommendedName>
</protein>
<evidence type="ECO:0000256" key="4">
    <source>
        <dbReference type="ARBA" id="ARBA00022679"/>
    </source>
</evidence>
<keyword evidence="5 8" id="KW-0812">Transmembrane</keyword>
<feature type="transmembrane region" description="Helical" evidence="8">
    <location>
        <begin position="110"/>
        <end position="130"/>
    </location>
</feature>
<feature type="transmembrane region" description="Helical" evidence="8">
    <location>
        <begin position="136"/>
        <end position="153"/>
    </location>
</feature>
<dbReference type="Pfam" id="PF13231">
    <property type="entry name" value="PMT_2"/>
    <property type="match status" value="1"/>
</dbReference>
<feature type="transmembrane region" description="Helical" evidence="8">
    <location>
        <begin position="84"/>
        <end position="103"/>
    </location>
</feature>
<dbReference type="PATRIC" id="fig|230361.4.peg.1957"/>
<evidence type="ECO:0000256" key="2">
    <source>
        <dbReference type="ARBA" id="ARBA00022475"/>
    </source>
</evidence>
<name>A0A0U3CIN8_9EURY</name>
<feature type="transmembrane region" description="Helical" evidence="8">
    <location>
        <begin position="160"/>
        <end position="181"/>
    </location>
</feature>
<evidence type="ECO:0000256" key="3">
    <source>
        <dbReference type="ARBA" id="ARBA00022676"/>
    </source>
</evidence>
<reference evidence="10 11" key="1">
    <citation type="submission" date="2015-04" db="EMBL/GenBank/DDBJ databases">
        <title>The complete genome sequence of the rumen methanogen Methanobrevibacter millerae SM9.</title>
        <authorList>
            <person name="Leahy S.C."/>
            <person name="Kelly W.J."/>
            <person name="Pacheco D.M."/>
            <person name="Li D."/>
            <person name="Altermann E."/>
            <person name="Attwood G.T."/>
        </authorList>
    </citation>
    <scope>NUCLEOTIDE SEQUENCE [LARGE SCALE GENOMIC DNA]</scope>
    <source>
        <strain evidence="10 11">SM9</strain>
    </source>
</reference>
<dbReference type="OrthoDB" id="71427at2157"/>
<keyword evidence="6 8" id="KW-1133">Transmembrane helix</keyword>
<feature type="transmembrane region" description="Helical" evidence="8">
    <location>
        <begin position="408"/>
        <end position="428"/>
    </location>
</feature>
<dbReference type="InterPro" id="IPR050297">
    <property type="entry name" value="LipidA_mod_glycosyltrf_83"/>
</dbReference>
<dbReference type="InterPro" id="IPR038731">
    <property type="entry name" value="RgtA/B/C-like"/>
</dbReference>
<keyword evidence="11" id="KW-1185">Reference proteome</keyword>
<dbReference type="AlphaFoldDB" id="A0A0U3CIN8"/>
<feature type="transmembrane region" description="Helical" evidence="8">
    <location>
        <begin position="315"/>
        <end position="348"/>
    </location>
</feature>
<dbReference type="PANTHER" id="PTHR33908">
    <property type="entry name" value="MANNOSYLTRANSFERASE YKCB-RELATED"/>
    <property type="match status" value="1"/>
</dbReference>
<proteinExistence type="predicted"/>
<keyword evidence="4" id="KW-0808">Transferase</keyword>
<gene>
    <name evidence="10" type="ORF">sm9_1893</name>
</gene>
<evidence type="ECO:0000256" key="8">
    <source>
        <dbReference type="SAM" id="Phobius"/>
    </source>
</evidence>
<dbReference type="EMBL" id="CP011266">
    <property type="protein sequence ID" value="ALT69659.1"/>
    <property type="molecule type" value="Genomic_DNA"/>
</dbReference>
<sequence length="519" mass="58896">MNFNITDKKEIILITLISSILVAYYINFNNNLGIYCSDVYVYLLNALYFAGTNIHSTKSIYLSPVVCFLTSLIFDLGYVDKVAIFISTGILAIIGNIGLYLLLRLRFNNLLSFTGTIIYTTLALNLAWLANGSLDIPAVTFTIWAVYFAILAIKKNPKYYIALFPLLVIGFFTRYTVGLILPPLFLYYVLENSFKIKREEIKFIAIGLIMAILLFAIIFSTINYMGNGFIAFDGLLSSGVSGNLGSTHDNSYNPDLGYYLVNMGNFISSSNTTFVAKTPSLANPTILSGLVFLILIIGAALWVRRTNFDINKTKTAGIIICLIALVTFTQFSSTITIILTMIGLFLIGKDSKYKMAIFMLAWILSYFIFQSYYIVKVNRYIIPTFPPLIYFLMVSIDEINAKINRKNILPIILIVLFLIQGFAFTYTFEQTDEFNSPELMTNYIKENIDNWSEIQIGNYNIRPYYWYLGLNSPGIESGNTQKIIDSNVSYYISNHPQKNLTNYTEIKNINDLYLYKRNG</sequence>
<dbReference type="Proteomes" id="UP000067738">
    <property type="component" value="Chromosome"/>
</dbReference>
<evidence type="ECO:0000256" key="1">
    <source>
        <dbReference type="ARBA" id="ARBA00004651"/>
    </source>
</evidence>
<feature type="transmembrane region" description="Helical" evidence="8">
    <location>
        <begin position="10"/>
        <end position="26"/>
    </location>
</feature>
<dbReference type="GO" id="GO:0008610">
    <property type="term" value="P:lipid biosynthetic process"/>
    <property type="evidence" value="ECO:0007669"/>
    <property type="project" value="UniProtKB-ARBA"/>
</dbReference>
<evidence type="ECO:0000313" key="10">
    <source>
        <dbReference type="EMBL" id="ALT69659.1"/>
    </source>
</evidence>
<feature type="transmembrane region" description="Helical" evidence="8">
    <location>
        <begin position="355"/>
        <end position="374"/>
    </location>
</feature>
<organism evidence="10 11">
    <name type="scientific">Methanobrevibacter millerae</name>
    <dbReference type="NCBI Taxonomy" id="230361"/>
    <lineage>
        <taxon>Archaea</taxon>
        <taxon>Methanobacteriati</taxon>
        <taxon>Methanobacteriota</taxon>
        <taxon>Methanomada group</taxon>
        <taxon>Methanobacteria</taxon>
        <taxon>Methanobacteriales</taxon>
        <taxon>Methanobacteriaceae</taxon>
        <taxon>Methanobrevibacter</taxon>
    </lineage>
</organism>
<feature type="domain" description="Glycosyltransferase RgtA/B/C/D-like" evidence="9">
    <location>
        <begin position="64"/>
        <end position="215"/>
    </location>
</feature>